<name>A0A392RXI5_9FABA</name>
<dbReference type="AlphaFoldDB" id="A0A392RXI5"/>
<dbReference type="EMBL" id="LXQA010291206">
    <property type="protein sequence ID" value="MCI41353.1"/>
    <property type="molecule type" value="Genomic_DNA"/>
</dbReference>
<reference evidence="2 3" key="1">
    <citation type="journal article" date="2018" name="Front. Plant Sci.">
        <title>Red Clover (Trifolium pratense) and Zigzag Clover (T. medium) - A Picture of Genomic Similarities and Differences.</title>
        <authorList>
            <person name="Dluhosova J."/>
            <person name="Istvanek J."/>
            <person name="Nedelnik J."/>
            <person name="Repkova J."/>
        </authorList>
    </citation>
    <scope>NUCLEOTIDE SEQUENCE [LARGE SCALE GENOMIC DNA]</scope>
    <source>
        <strain evidence="3">cv. 10/8</strain>
        <tissue evidence="2">Leaf</tissue>
    </source>
</reference>
<proteinExistence type="predicted"/>
<organism evidence="2 3">
    <name type="scientific">Trifolium medium</name>
    <dbReference type="NCBI Taxonomy" id="97028"/>
    <lineage>
        <taxon>Eukaryota</taxon>
        <taxon>Viridiplantae</taxon>
        <taxon>Streptophyta</taxon>
        <taxon>Embryophyta</taxon>
        <taxon>Tracheophyta</taxon>
        <taxon>Spermatophyta</taxon>
        <taxon>Magnoliopsida</taxon>
        <taxon>eudicotyledons</taxon>
        <taxon>Gunneridae</taxon>
        <taxon>Pentapetalae</taxon>
        <taxon>rosids</taxon>
        <taxon>fabids</taxon>
        <taxon>Fabales</taxon>
        <taxon>Fabaceae</taxon>
        <taxon>Papilionoideae</taxon>
        <taxon>50 kb inversion clade</taxon>
        <taxon>NPAAA clade</taxon>
        <taxon>Hologalegina</taxon>
        <taxon>IRL clade</taxon>
        <taxon>Trifolieae</taxon>
        <taxon>Trifolium</taxon>
    </lineage>
</organism>
<feature type="region of interest" description="Disordered" evidence="1">
    <location>
        <begin position="69"/>
        <end position="89"/>
    </location>
</feature>
<protein>
    <submittedName>
        <fullName evidence="2">Uncharacterized protein</fullName>
    </submittedName>
</protein>
<comment type="caution">
    <text evidence="2">The sequence shown here is derived from an EMBL/GenBank/DDBJ whole genome shotgun (WGS) entry which is preliminary data.</text>
</comment>
<accession>A0A392RXI5</accession>
<evidence type="ECO:0000256" key="1">
    <source>
        <dbReference type="SAM" id="MobiDB-lite"/>
    </source>
</evidence>
<sequence>MCINALYAWISCLYGFITCKNEFLGGLKLKTTTEYSALRASQTRILKSPGDVLDVVGRGGGDMVARARQMSPEKGKHSVEQSLPVARRG</sequence>
<evidence type="ECO:0000313" key="2">
    <source>
        <dbReference type="EMBL" id="MCI41353.1"/>
    </source>
</evidence>
<evidence type="ECO:0000313" key="3">
    <source>
        <dbReference type="Proteomes" id="UP000265520"/>
    </source>
</evidence>
<feature type="non-terminal residue" evidence="2">
    <location>
        <position position="89"/>
    </location>
</feature>
<dbReference type="Proteomes" id="UP000265520">
    <property type="component" value="Unassembled WGS sequence"/>
</dbReference>
<keyword evidence="3" id="KW-1185">Reference proteome</keyword>